<feature type="domain" description="Crinkler effector protein N-terminal" evidence="5">
    <location>
        <begin position="4"/>
        <end position="70"/>
    </location>
</feature>
<evidence type="ECO:0000256" key="4">
    <source>
        <dbReference type="SAM" id="SignalP"/>
    </source>
</evidence>
<dbReference type="InterPro" id="IPR052980">
    <property type="entry name" value="Crinkler_effector"/>
</dbReference>
<organism evidence="6 7">
    <name type="scientific">Peronospora farinosa</name>
    <dbReference type="NCBI Taxonomy" id="134698"/>
    <lineage>
        <taxon>Eukaryota</taxon>
        <taxon>Sar</taxon>
        <taxon>Stramenopiles</taxon>
        <taxon>Oomycota</taxon>
        <taxon>Peronosporomycetes</taxon>
        <taxon>Peronosporales</taxon>
        <taxon>Peronosporaceae</taxon>
        <taxon>Peronospora</taxon>
    </lineage>
</organism>
<sequence length="604" mass="68137">MVLLTLICALVKEGRAFSVDIDNNKSVGHLKDAIKEGTSVIIQITARKLQLFLAKRDEGRGAWLTETEVKQGAWSTSGLTLLEYAGAPLSVVGFTEEAVRTQVTKEDVAAGIVPVHVLVKLPEPIVYAASLTTNVQLPTTTALNEPEKYAEECISLNDWDVNAVQKIPSIWRFMSSLGGCTLKEEIYWRMENTLIVSLLMDGWFRESSSLANKKSIIIGSPGIGKSTLLCVMAFHLVFKHRKNVLVYRRLRKKNQADCLFYMGYEDGKVVQFAVKGCEDRTANDIYKELVRQQGISNVWLLLDKFRYKDIPVSLTTFTLLATSERVDLKSEDQLYAFYCLMPCWSRTDLFSMGELIHKYHPEDMDDRFYYSGGSVRDFTLPTCMDIIKEMDDAINCVKDASNLLNMRLRSGALSKMYTWAKNNGNNSLTSAVFEILLHRLAADNDLDLYISEYDPPENGSRQLKMKRVHLEDHDAICSGRAADPMAHLTTWRDDERFSYWFLGCNGYPDISSIVKLKSTSDKKGNVAYLQFTVAAQHDIDDNQLKEMNKIFYPEDVKSAGDTEQPVYIAVCPDLESCKALVLDPATVSAAREVCRVFVDYPLAY</sequence>
<evidence type="ECO:0000259" key="5">
    <source>
        <dbReference type="Pfam" id="PF20147"/>
    </source>
</evidence>
<reference evidence="6" key="1">
    <citation type="submission" date="2022-12" db="EMBL/GenBank/DDBJ databases">
        <authorList>
            <person name="Webb A."/>
        </authorList>
    </citation>
    <scope>NUCLEOTIDE SEQUENCE</scope>
    <source>
        <strain evidence="6">Pf2</strain>
    </source>
</reference>
<keyword evidence="3" id="KW-0964">Secreted</keyword>
<dbReference type="Pfam" id="PF20147">
    <property type="entry name" value="Crinkler"/>
    <property type="match status" value="1"/>
</dbReference>
<dbReference type="GO" id="GO:0005576">
    <property type="term" value="C:extracellular region"/>
    <property type="evidence" value="ECO:0007669"/>
    <property type="project" value="UniProtKB-SubCell"/>
</dbReference>
<dbReference type="InterPro" id="IPR045379">
    <property type="entry name" value="Crinkler_N"/>
</dbReference>
<accession>A0AAV0SST1</accession>
<keyword evidence="4" id="KW-0732">Signal</keyword>
<evidence type="ECO:0000313" key="6">
    <source>
        <dbReference type="EMBL" id="CAI5705287.1"/>
    </source>
</evidence>
<comment type="caution">
    <text evidence="6">The sequence shown here is derived from an EMBL/GenBank/DDBJ whole genome shotgun (WGS) entry which is preliminary data.</text>
</comment>
<dbReference type="AlphaFoldDB" id="A0AAV0SST1"/>
<name>A0AAV0SST1_9STRA</name>
<comment type="subcellular location">
    <subcellularLocation>
        <location evidence="1">Host cell</location>
    </subcellularLocation>
    <subcellularLocation>
        <location evidence="2">Secreted</location>
    </subcellularLocation>
</comment>
<evidence type="ECO:0000256" key="1">
    <source>
        <dbReference type="ARBA" id="ARBA00004340"/>
    </source>
</evidence>
<dbReference type="Proteomes" id="UP001159659">
    <property type="component" value="Unassembled WGS sequence"/>
</dbReference>
<proteinExistence type="predicted"/>
<dbReference type="PANTHER" id="PTHR33129">
    <property type="entry name" value="PROTEIN KINASE DOMAIN-CONTAINING PROTEIN-RELATED"/>
    <property type="match status" value="1"/>
</dbReference>
<evidence type="ECO:0000313" key="7">
    <source>
        <dbReference type="Proteomes" id="UP001159659"/>
    </source>
</evidence>
<evidence type="ECO:0000256" key="2">
    <source>
        <dbReference type="ARBA" id="ARBA00004613"/>
    </source>
</evidence>
<dbReference type="EMBL" id="CANTFK010000037">
    <property type="protein sequence ID" value="CAI5705287.1"/>
    <property type="molecule type" value="Genomic_DNA"/>
</dbReference>
<feature type="signal peptide" evidence="4">
    <location>
        <begin position="1"/>
        <end position="16"/>
    </location>
</feature>
<evidence type="ECO:0000256" key="3">
    <source>
        <dbReference type="ARBA" id="ARBA00022525"/>
    </source>
</evidence>
<dbReference type="GO" id="GO:0043657">
    <property type="term" value="C:host cell"/>
    <property type="evidence" value="ECO:0007669"/>
    <property type="project" value="UniProtKB-SubCell"/>
</dbReference>
<protein>
    <recommendedName>
        <fullName evidence="5">Crinkler effector protein N-terminal domain-containing protein</fullName>
    </recommendedName>
</protein>
<feature type="chain" id="PRO_5043370482" description="Crinkler effector protein N-terminal domain-containing protein" evidence="4">
    <location>
        <begin position="17"/>
        <end position="604"/>
    </location>
</feature>
<gene>
    <name evidence="6" type="ORF">PFR002_LOCUS535</name>
</gene>